<dbReference type="OMA" id="YMNDGNE"/>
<comment type="function">
    <text evidence="8">Cell division protein that may be involved in stabilizing or promoting the assembly of the division complex.</text>
</comment>
<gene>
    <name evidence="8" type="primary">divIB</name>
    <name evidence="12" type="ORF">DD902_11785</name>
    <name evidence="11" type="ORF">EGV54_07480</name>
    <name evidence="13" type="ORF">JGZ15_07750</name>
</gene>
<dbReference type="AlphaFoldDB" id="A0A161UCN9"/>
<dbReference type="EMBL" id="CP066884">
    <property type="protein sequence ID" value="QQM97410.1"/>
    <property type="molecule type" value="Genomic_DNA"/>
</dbReference>
<evidence type="ECO:0000256" key="9">
    <source>
        <dbReference type="SAM" id="MobiDB-lite"/>
    </source>
</evidence>
<dbReference type="eggNOG" id="COG1589">
    <property type="taxonomic scope" value="Bacteria"/>
</dbReference>
<evidence type="ECO:0000313" key="14">
    <source>
        <dbReference type="Proteomes" id="UP000246800"/>
    </source>
</evidence>
<keyword evidence="2 8" id="KW-1003">Cell membrane</keyword>
<evidence type="ECO:0000313" key="11">
    <source>
        <dbReference type="EMBL" id="EGQ4384934.1"/>
    </source>
</evidence>
<feature type="compositionally biased region" description="Basic and acidic residues" evidence="9">
    <location>
        <begin position="274"/>
        <end position="296"/>
    </location>
</feature>
<dbReference type="GO" id="GO:0032153">
    <property type="term" value="C:cell division site"/>
    <property type="evidence" value="ECO:0007669"/>
    <property type="project" value="UniProtKB-UniRule"/>
</dbReference>
<dbReference type="GO" id="GO:0043093">
    <property type="term" value="P:FtsZ-dependent cytokinesis"/>
    <property type="evidence" value="ECO:0007669"/>
    <property type="project" value="UniProtKB-UniRule"/>
</dbReference>
<evidence type="ECO:0000256" key="4">
    <source>
        <dbReference type="ARBA" id="ARBA00022692"/>
    </source>
</evidence>
<dbReference type="EMBL" id="AAXKXX010000009">
    <property type="protein sequence ID" value="EGQ4384934.1"/>
    <property type="molecule type" value="Genomic_DNA"/>
</dbReference>
<evidence type="ECO:0000256" key="2">
    <source>
        <dbReference type="ARBA" id="ARBA00022475"/>
    </source>
</evidence>
<accession>A0A161UCN9</accession>
<dbReference type="Pfam" id="PF03799">
    <property type="entry name" value="FtsQ_DivIB_C"/>
    <property type="match status" value="1"/>
</dbReference>
<dbReference type="InterPro" id="IPR005548">
    <property type="entry name" value="Cell_div_FtsQ/DivIB_C"/>
</dbReference>
<evidence type="ECO:0000313" key="12">
    <source>
        <dbReference type="EMBL" id="PWZ73124.1"/>
    </source>
</evidence>
<comment type="similarity">
    <text evidence="8">Belongs to the FtsQ/DivIB family. DivIB subfamily.</text>
</comment>
<dbReference type="GO" id="GO:0005886">
    <property type="term" value="C:plasma membrane"/>
    <property type="evidence" value="ECO:0007669"/>
    <property type="project" value="UniProtKB-SubCell"/>
</dbReference>
<dbReference type="InterPro" id="IPR026580">
    <property type="entry name" value="DivIB"/>
</dbReference>
<keyword evidence="6 8" id="KW-0472">Membrane</keyword>
<reference evidence="11 16" key="2">
    <citation type="submission" date="2018-11" db="EMBL/GenBank/DDBJ databases">
        <authorList>
            <consortium name="Veterinary Laboratory Investigation and Response Network"/>
        </authorList>
    </citation>
    <scope>NUCLEOTIDE SEQUENCE [LARGE SCALE GENOMIC DNA]</scope>
    <source>
        <strain evidence="11 16">SPSE-18-VL-LA-PA-Ryan-0021</strain>
    </source>
</reference>
<feature type="domain" description="POTRA" evidence="10">
    <location>
        <begin position="51"/>
        <end position="119"/>
    </location>
</feature>
<dbReference type="RefSeq" id="WP_014614179.1">
    <property type="nucleotide sequence ID" value="NZ_AP019372.1"/>
</dbReference>
<dbReference type="GeneID" id="93824947"/>
<dbReference type="Gene3D" id="3.40.50.10960">
    <property type="match status" value="1"/>
</dbReference>
<feature type="region of interest" description="Disordered" evidence="9">
    <location>
        <begin position="256"/>
        <end position="296"/>
    </location>
</feature>
<dbReference type="Gene3D" id="3.10.20.310">
    <property type="entry name" value="membrane protein fhac"/>
    <property type="match status" value="1"/>
</dbReference>
<name>A0A161UCN9_STAPS</name>
<organism evidence="12 14">
    <name type="scientific">Staphylococcus pseudintermedius</name>
    <dbReference type="NCBI Taxonomy" id="283734"/>
    <lineage>
        <taxon>Bacteria</taxon>
        <taxon>Bacillati</taxon>
        <taxon>Bacillota</taxon>
        <taxon>Bacilli</taxon>
        <taxon>Bacillales</taxon>
        <taxon>Staphylococcaceae</taxon>
        <taxon>Staphylococcus</taxon>
        <taxon>Staphylococcus intermedius group</taxon>
    </lineage>
</organism>
<keyword evidence="3 8" id="KW-0132">Cell division</keyword>
<dbReference type="Proteomes" id="UP000600220">
    <property type="component" value="Unassembled WGS sequence"/>
</dbReference>
<feature type="transmembrane region" description="Helical" evidence="8">
    <location>
        <begin position="27"/>
        <end position="47"/>
    </location>
</feature>
<dbReference type="InterPro" id="IPR013685">
    <property type="entry name" value="POTRA_FtsQ_type"/>
</dbReference>
<keyword evidence="16" id="KW-1185">Reference proteome</keyword>
<dbReference type="Proteomes" id="UP000595859">
    <property type="component" value="Chromosome"/>
</dbReference>
<evidence type="ECO:0000313" key="13">
    <source>
        <dbReference type="EMBL" id="QQM97410.1"/>
    </source>
</evidence>
<evidence type="ECO:0000256" key="6">
    <source>
        <dbReference type="ARBA" id="ARBA00023136"/>
    </source>
</evidence>
<comment type="subcellular location">
    <subcellularLocation>
        <location evidence="8">Cell membrane</location>
        <topology evidence="8">Single-pass type II membrane protein</topology>
    </subcellularLocation>
    <subcellularLocation>
        <location evidence="1">Membrane</location>
    </subcellularLocation>
    <text evidence="8">Localizes to the division septum.</text>
</comment>
<evidence type="ECO:0000256" key="1">
    <source>
        <dbReference type="ARBA" id="ARBA00004370"/>
    </source>
</evidence>
<dbReference type="Proteomes" id="UP000246800">
    <property type="component" value="Unassembled WGS sequence"/>
</dbReference>
<dbReference type="PANTHER" id="PTHR37820:SF1">
    <property type="entry name" value="CELL DIVISION PROTEIN FTSQ"/>
    <property type="match status" value="1"/>
</dbReference>
<sequence length="296" mass="33617">MTKEIPKINNEYLKEKRKKQRIQQRRVQRMIVGILVVIVLLILVYMFTPISHIKSADIKGNHYVSKQDILKELDIQNHPRIYAYSSDDAETRLKQNELIDEVTIEKGLFNPIEVNVKEHTIIAITTEKSRVVPMIENGKVLKDYKQEVPNEAPYIEGFKGAEKRNLIDALQKMDRTTRAQISEIVSAPQKDQPHLIKLFMRDGIEVVGNTNTIAEKLKYYPSMSQALEKDETGKLKKSGFIDLSVGATFIPYDNVNNGQTSSASAKEVQSGTASEDKAKDDLQKALNKIKDEESSE</sequence>
<dbReference type="Pfam" id="PF08478">
    <property type="entry name" value="POTRA_1"/>
    <property type="match status" value="1"/>
</dbReference>
<evidence type="ECO:0000256" key="7">
    <source>
        <dbReference type="ARBA" id="ARBA00023306"/>
    </source>
</evidence>
<evidence type="ECO:0000313" key="16">
    <source>
        <dbReference type="Proteomes" id="UP000600220"/>
    </source>
</evidence>
<keyword evidence="5 8" id="KW-1133">Transmembrane helix</keyword>
<evidence type="ECO:0000256" key="3">
    <source>
        <dbReference type="ARBA" id="ARBA00022618"/>
    </source>
</evidence>
<dbReference type="PANTHER" id="PTHR37820">
    <property type="entry name" value="CELL DIVISION PROTEIN DIVIB"/>
    <property type="match status" value="1"/>
</dbReference>
<proteinExistence type="inferred from homology"/>
<evidence type="ECO:0000259" key="10">
    <source>
        <dbReference type="PROSITE" id="PS51779"/>
    </source>
</evidence>
<dbReference type="EMBL" id="QEIT01000081">
    <property type="protein sequence ID" value="PWZ73124.1"/>
    <property type="molecule type" value="Genomic_DNA"/>
</dbReference>
<evidence type="ECO:0000313" key="15">
    <source>
        <dbReference type="Proteomes" id="UP000595859"/>
    </source>
</evidence>
<evidence type="ECO:0000256" key="5">
    <source>
        <dbReference type="ARBA" id="ARBA00022989"/>
    </source>
</evidence>
<dbReference type="InterPro" id="IPR050487">
    <property type="entry name" value="FtsQ_DivIB"/>
</dbReference>
<feature type="compositionally biased region" description="Polar residues" evidence="9">
    <location>
        <begin position="256"/>
        <end position="273"/>
    </location>
</feature>
<keyword evidence="4 8" id="KW-0812">Transmembrane</keyword>
<reference evidence="13 15" key="3">
    <citation type="submission" date="2020-12" db="EMBL/GenBank/DDBJ databases">
        <title>Whole genome sequencing and de novo assembly of Staphylococcus pseudintermedius: a novel pangenome approach to unravel pathogenesis of canine pyoderma.</title>
        <authorList>
            <person name="Ferrer L."/>
            <person name="Perez D."/>
            <person name="Fonticoba R."/>
            <person name="Vines J."/>
            <person name="Fabregas N."/>
            <person name="Madronero S."/>
            <person name="Meroni G."/>
            <person name="Martino P."/>
            <person name="Martinez S."/>
            <person name="Cusco A."/>
            <person name="Migura L."/>
            <person name="Francino O."/>
        </authorList>
    </citation>
    <scope>NUCLEOTIDE SEQUENCE [LARGE SCALE GENOMIC DNA]</scope>
    <source>
        <strain evidence="13 15">HSP080</strain>
    </source>
</reference>
<protein>
    <recommendedName>
        <fullName evidence="8">Cell division protein DivIB</fullName>
    </recommendedName>
</protein>
<evidence type="ECO:0000256" key="8">
    <source>
        <dbReference type="HAMAP-Rule" id="MF_00912"/>
    </source>
</evidence>
<dbReference type="InterPro" id="IPR034746">
    <property type="entry name" value="POTRA"/>
</dbReference>
<dbReference type="PROSITE" id="PS51779">
    <property type="entry name" value="POTRA"/>
    <property type="match status" value="1"/>
</dbReference>
<reference evidence="12 14" key="1">
    <citation type="journal article" date="2018" name="Vet. Microbiol.">
        <title>Clonal diversity and geographic distribution of methicillin-resistant Staphylococcus pseudintermedius from Australian animals: Discovery of novel sequence types.</title>
        <authorList>
            <person name="Worthing K.A."/>
            <person name="Abraham S."/>
            <person name="Coombs G.W."/>
            <person name="Pang S."/>
            <person name="Saputra S."/>
            <person name="Jordan D."/>
            <person name="Trott D.J."/>
            <person name="Norris J.M."/>
        </authorList>
    </citation>
    <scope>NUCLEOTIDE SEQUENCE [LARGE SCALE GENOMIC DNA]</scope>
    <source>
        <strain evidence="12 14">ST525 1</strain>
    </source>
</reference>
<dbReference type="HAMAP" id="MF_00912">
    <property type="entry name" value="DivIB"/>
    <property type="match status" value="1"/>
</dbReference>
<keyword evidence="7 8" id="KW-0131">Cell cycle</keyword>